<keyword evidence="3" id="KW-0597">Phosphoprotein</keyword>
<dbReference type="SMART" id="SM00388">
    <property type="entry name" value="HisKA"/>
    <property type="match status" value="1"/>
</dbReference>
<dbReference type="SUPFAM" id="SSF55874">
    <property type="entry name" value="ATPase domain of HSP90 chaperone/DNA topoisomerase II/histidine kinase"/>
    <property type="match status" value="1"/>
</dbReference>
<name>A0ABV6Z0K6_UNCC1</name>
<dbReference type="EMBL" id="JBHPBY010000248">
    <property type="protein sequence ID" value="MFC1851974.1"/>
    <property type="molecule type" value="Genomic_DNA"/>
</dbReference>
<gene>
    <name evidence="8" type="ORF">ACFL27_17415</name>
</gene>
<keyword evidence="4" id="KW-0808">Transferase</keyword>
<reference evidence="8 9" key="1">
    <citation type="submission" date="2024-09" db="EMBL/GenBank/DDBJ databases">
        <title>Laminarin stimulates single cell rates of sulfate reduction while oxygen inhibits transcriptomic activity in coastal marine sediment.</title>
        <authorList>
            <person name="Lindsay M."/>
            <person name="Orcutt B."/>
            <person name="Emerson D."/>
            <person name="Stepanauskas R."/>
            <person name="D'Angelo T."/>
        </authorList>
    </citation>
    <scope>NUCLEOTIDE SEQUENCE [LARGE SCALE GENOMIC DNA]</scope>
    <source>
        <strain evidence="8">SAG AM-311-K15</strain>
    </source>
</reference>
<evidence type="ECO:0000256" key="6">
    <source>
        <dbReference type="ARBA" id="ARBA00023012"/>
    </source>
</evidence>
<dbReference type="Pfam" id="PF02518">
    <property type="entry name" value="HATPase_c"/>
    <property type="match status" value="1"/>
</dbReference>
<dbReference type="Gene3D" id="1.10.287.130">
    <property type="match status" value="1"/>
</dbReference>
<evidence type="ECO:0000256" key="1">
    <source>
        <dbReference type="ARBA" id="ARBA00000085"/>
    </source>
</evidence>
<evidence type="ECO:0000313" key="8">
    <source>
        <dbReference type="EMBL" id="MFC1851974.1"/>
    </source>
</evidence>
<keyword evidence="6" id="KW-0902">Two-component regulatory system</keyword>
<dbReference type="InterPro" id="IPR004358">
    <property type="entry name" value="Sig_transdc_His_kin-like_C"/>
</dbReference>
<dbReference type="InterPro" id="IPR003594">
    <property type="entry name" value="HATPase_dom"/>
</dbReference>
<sequence length="230" mass="25995">MREEFISFANHELKTLLTSILGSLSMVVDGYLGEIPSQMKEVLEIAHKNSKLLLRLIEDLTDLERIEAGKLAFDLRAVDIIPLIEQAIEMNRTYGELFGIQFELHNPVQKAIAKVDVERFSQVLNTLLSNAVKFSPFDETVRVTVEQLELYLRINITDMGPGIPDEFHDQIFQKFGPLKSEEFRDRGVGLGLSISKAIIEKFEGDIGYDVESQAGSTFYVRVPLCQENGE</sequence>
<keyword evidence="5 8" id="KW-0418">Kinase</keyword>
<dbReference type="Proteomes" id="UP001594351">
    <property type="component" value="Unassembled WGS sequence"/>
</dbReference>
<evidence type="ECO:0000256" key="5">
    <source>
        <dbReference type="ARBA" id="ARBA00022777"/>
    </source>
</evidence>
<keyword evidence="9" id="KW-1185">Reference proteome</keyword>
<dbReference type="Pfam" id="PF00512">
    <property type="entry name" value="HisKA"/>
    <property type="match status" value="1"/>
</dbReference>
<evidence type="ECO:0000313" key="9">
    <source>
        <dbReference type="Proteomes" id="UP001594351"/>
    </source>
</evidence>
<evidence type="ECO:0000256" key="2">
    <source>
        <dbReference type="ARBA" id="ARBA00012438"/>
    </source>
</evidence>
<dbReference type="PANTHER" id="PTHR43711:SF1">
    <property type="entry name" value="HISTIDINE KINASE 1"/>
    <property type="match status" value="1"/>
</dbReference>
<dbReference type="GO" id="GO:0016301">
    <property type="term" value="F:kinase activity"/>
    <property type="evidence" value="ECO:0007669"/>
    <property type="project" value="UniProtKB-KW"/>
</dbReference>
<dbReference type="InterPro" id="IPR003661">
    <property type="entry name" value="HisK_dim/P_dom"/>
</dbReference>
<organism evidence="8 9">
    <name type="scientific">candidate division CSSED10-310 bacterium</name>
    <dbReference type="NCBI Taxonomy" id="2855610"/>
    <lineage>
        <taxon>Bacteria</taxon>
        <taxon>Bacteria division CSSED10-310</taxon>
    </lineage>
</organism>
<dbReference type="InterPro" id="IPR036890">
    <property type="entry name" value="HATPase_C_sf"/>
</dbReference>
<dbReference type="PANTHER" id="PTHR43711">
    <property type="entry name" value="TWO-COMPONENT HISTIDINE KINASE"/>
    <property type="match status" value="1"/>
</dbReference>
<dbReference type="InterPro" id="IPR036097">
    <property type="entry name" value="HisK_dim/P_sf"/>
</dbReference>
<dbReference type="InterPro" id="IPR050736">
    <property type="entry name" value="Sensor_HK_Regulatory"/>
</dbReference>
<proteinExistence type="predicted"/>
<dbReference type="SMART" id="SM00387">
    <property type="entry name" value="HATPase_c"/>
    <property type="match status" value="1"/>
</dbReference>
<comment type="catalytic activity">
    <reaction evidence="1">
        <text>ATP + protein L-histidine = ADP + protein N-phospho-L-histidine.</text>
        <dbReference type="EC" id="2.7.13.3"/>
    </reaction>
</comment>
<dbReference type="EC" id="2.7.13.3" evidence="2"/>
<dbReference type="PROSITE" id="PS50109">
    <property type="entry name" value="HIS_KIN"/>
    <property type="match status" value="1"/>
</dbReference>
<comment type="caution">
    <text evidence="8">The sequence shown here is derived from an EMBL/GenBank/DDBJ whole genome shotgun (WGS) entry which is preliminary data.</text>
</comment>
<protein>
    <recommendedName>
        <fullName evidence="2">histidine kinase</fullName>
        <ecNumber evidence="2">2.7.13.3</ecNumber>
    </recommendedName>
</protein>
<evidence type="ECO:0000259" key="7">
    <source>
        <dbReference type="PROSITE" id="PS50109"/>
    </source>
</evidence>
<dbReference type="CDD" id="cd00082">
    <property type="entry name" value="HisKA"/>
    <property type="match status" value="1"/>
</dbReference>
<accession>A0ABV6Z0K6</accession>
<dbReference type="InterPro" id="IPR005467">
    <property type="entry name" value="His_kinase_dom"/>
</dbReference>
<evidence type="ECO:0000256" key="3">
    <source>
        <dbReference type="ARBA" id="ARBA00022553"/>
    </source>
</evidence>
<dbReference type="SUPFAM" id="SSF47384">
    <property type="entry name" value="Homodimeric domain of signal transducing histidine kinase"/>
    <property type="match status" value="1"/>
</dbReference>
<evidence type="ECO:0000256" key="4">
    <source>
        <dbReference type="ARBA" id="ARBA00022679"/>
    </source>
</evidence>
<dbReference type="Gene3D" id="3.30.565.10">
    <property type="entry name" value="Histidine kinase-like ATPase, C-terminal domain"/>
    <property type="match status" value="1"/>
</dbReference>
<feature type="domain" description="Histidine kinase" evidence="7">
    <location>
        <begin position="8"/>
        <end position="226"/>
    </location>
</feature>
<dbReference type="PRINTS" id="PR00344">
    <property type="entry name" value="BCTRLSENSOR"/>
</dbReference>